<dbReference type="Proteomes" id="UP000183530">
    <property type="component" value="Chromosome"/>
</dbReference>
<dbReference type="KEGG" id="nae:BHE16_06700"/>
<dbReference type="OrthoDB" id="9790578at2"/>
<evidence type="ECO:0000313" key="2">
    <source>
        <dbReference type="Proteomes" id="UP000183530"/>
    </source>
</evidence>
<protein>
    <submittedName>
        <fullName evidence="1">3-methyladenine DNA glycosylase</fullName>
    </submittedName>
</protein>
<keyword evidence="2" id="KW-1185">Reference proteome</keyword>
<evidence type="ECO:0000313" key="1">
    <source>
        <dbReference type="EMBL" id="APF40747.1"/>
    </source>
</evidence>
<reference evidence="1 2" key="1">
    <citation type="submission" date="2016-11" db="EMBL/GenBank/DDBJ databases">
        <title>Genome sequencing of Zhihengliuella aestuarii B18 antagonistic to Plasmodiophora brassicae.</title>
        <authorList>
            <person name="Luo Y."/>
        </authorList>
    </citation>
    <scope>NUCLEOTIDE SEQUENCE [LARGE SCALE GENOMIC DNA]</scope>
    <source>
        <strain evidence="1 2">B18</strain>
    </source>
</reference>
<sequence length="300" mass="34607">MMRSLTTLSFHDWKQSERAHQARVNRYVQPYLERRSSGKKHPVEDFLFTYYGHKPGQLLRWQPGAGVALEGAATTDRAAWKFNKKISESSEDMTVDVERFMAERGSTVDFVRYLVSITRQRPANFACFGLHEWAMAYKSGVNGVRHEYLPLRLGANGTDAVVEGHKIRCSHFDAFRFFTPQATPLNELQPTRELQRDMEQPGCLHAAMDLYKWCYKLTPLISSDLLMDCFELAWDVRSMDMQASPYDLEDWGYEPIAIETPEGKARYVEFQRGFAERSDELRRRLLAALSLVADTESITK</sequence>
<gene>
    <name evidence="1" type="ORF">BHE16_06700</name>
</gene>
<dbReference type="AlphaFoldDB" id="A0A1L2ZNF2"/>
<accession>A0A1L2ZNF2</accession>
<proteinExistence type="predicted"/>
<dbReference type="EMBL" id="CP018135">
    <property type="protein sequence ID" value="APF40747.1"/>
    <property type="molecule type" value="Genomic_DNA"/>
</dbReference>
<dbReference type="STRING" id="556325.BHE16_06700"/>
<organism evidence="1 2">
    <name type="scientific">Neomicrococcus aestuarii</name>
    <dbReference type="NCBI Taxonomy" id="556325"/>
    <lineage>
        <taxon>Bacteria</taxon>
        <taxon>Bacillati</taxon>
        <taxon>Actinomycetota</taxon>
        <taxon>Actinomycetes</taxon>
        <taxon>Micrococcales</taxon>
        <taxon>Micrococcaceae</taxon>
        <taxon>Neomicrococcus</taxon>
    </lineage>
</organism>
<name>A0A1L2ZNF2_9MICC</name>